<proteinExistence type="predicted"/>
<protein>
    <submittedName>
        <fullName evidence="1">Uncharacterized protein</fullName>
    </submittedName>
</protein>
<evidence type="ECO:0000313" key="2">
    <source>
        <dbReference type="Proteomes" id="UP000284842"/>
    </source>
</evidence>
<name>A0A409YF94_9AGAR</name>
<dbReference type="AlphaFoldDB" id="A0A409YF94"/>
<organism evidence="1 2">
    <name type="scientific">Panaeolus cyanescens</name>
    <dbReference type="NCBI Taxonomy" id="181874"/>
    <lineage>
        <taxon>Eukaryota</taxon>
        <taxon>Fungi</taxon>
        <taxon>Dikarya</taxon>
        <taxon>Basidiomycota</taxon>
        <taxon>Agaricomycotina</taxon>
        <taxon>Agaricomycetes</taxon>
        <taxon>Agaricomycetidae</taxon>
        <taxon>Agaricales</taxon>
        <taxon>Agaricineae</taxon>
        <taxon>Galeropsidaceae</taxon>
        <taxon>Panaeolus</taxon>
    </lineage>
</organism>
<keyword evidence="2" id="KW-1185">Reference proteome</keyword>
<accession>A0A409YF94</accession>
<comment type="caution">
    <text evidence="1">The sequence shown here is derived from an EMBL/GenBank/DDBJ whole genome shotgun (WGS) entry which is preliminary data.</text>
</comment>
<dbReference type="EMBL" id="NHTK01001226">
    <property type="protein sequence ID" value="PPR01654.1"/>
    <property type="molecule type" value="Genomic_DNA"/>
</dbReference>
<reference evidence="1 2" key="1">
    <citation type="journal article" date="2018" name="Evol. Lett.">
        <title>Horizontal gene cluster transfer increased hallucinogenic mushroom diversity.</title>
        <authorList>
            <person name="Reynolds H.T."/>
            <person name="Vijayakumar V."/>
            <person name="Gluck-Thaler E."/>
            <person name="Korotkin H.B."/>
            <person name="Matheny P.B."/>
            <person name="Slot J.C."/>
        </authorList>
    </citation>
    <scope>NUCLEOTIDE SEQUENCE [LARGE SCALE GENOMIC DNA]</scope>
    <source>
        <strain evidence="1 2">2629</strain>
    </source>
</reference>
<gene>
    <name evidence="1" type="ORF">CVT24_001541</name>
</gene>
<sequence length="296" mass="34310">MALTIISAELFVLDYDYASSTVATTKRLLRWSAEDDPMYTLSEDCFIYTYDNTIYAWNIDQDRFFCWSIPDDVYIEIFVDESSNLLVLISHLRVYCYKVKDFTSSLASQHPESKTPLVPAFIFDIPGDMPREGGDLRRQSFFYRQAHYPRFFEIRTRPDVAGDRDIFWSYEICIRNDKGDEGHVRFIARHSLPVRNAMFDMDIYGYRLSCGRLFKMFYEGLEIPSSIHLAFQDVEGGGTADHPHTEVELLFPVPISWPDDLDEDSTIGFDPVSGRLCYFTDDFSKIVVVDYLPPIA</sequence>
<dbReference type="Proteomes" id="UP000284842">
    <property type="component" value="Unassembled WGS sequence"/>
</dbReference>
<evidence type="ECO:0000313" key="1">
    <source>
        <dbReference type="EMBL" id="PPR01654.1"/>
    </source>
</evidence>
<dbReference type="InParanoid" id="A0A409YF94"/>